<dbReference type="OrthoDB" id="2970540at2"/>
<evidence type="ECO:0000256" key="1">
    <source>
        <dbReference type="SAM" id="MobiDB-lite"/>
    </source>
</evidence>
<accession>A0A3D8PIU5</accession>
<dbReference type="RefSeq" id="WP_115750853.1">
    <property type="nucleotide sequence ID" value="NZ_PIOD01000021.1"/>
</dbReference>
<comment type="caution">
    <text evidence="2">The sequence shown here is derived from an EMBL/GenBank/DDBJ whole genome shotgun (WGS) entry which is preliminary data.</text>
</comment>
<dbReference type="Pfam" id="PF14153">
    <property type="entry name" value="Spore_coat_CotO"/>
    <property type="match status" value="1"/>
</dbReference>
<feature type="compositionally biased region" description="Basic and acidic residues" evidence="1">
    <location>
        <begin position="35"/>
        <end position="51"/>
    </location>
</feature>
<feature type="compositionally biased region" description="Basic and acidic residues" evidence="1">
    <location>
        <begin position="81"/>
        <end position="102"/>
    </location>
</feature>
<sequence>MSVKKFANEPMLYIQQPNITRPEAPMQHQYTTPNKRRETVNSESNTSDRKKSTASPRKKMKHNSFQQELMGKATEELEELELIHRDSGQEEKDEVTPNRKKQFKEMTLKEKVLYLADSPTYAPKVKCEIKTEDKSYRGLVTNFEEDTVFLQVGRKTASTSIPFKSIIEIRLIGF</sequence>
<name>A0A3D8PIU5_9BACI</name>
<feature type="region of interest" description="Disordered" evidence="1">
    <location>
        <begin position="80"/>
        <end position="102"/>
    </location>
</feature>
<keyword evidence="3" id="KW-1185">Reference proteome</keyword>
<dbReference type="Proteomes" id="UP000256520">
    <property type="component" value="Unassembled WGS sequence"/>
</dbReference>
<evidence type="ECO:0008006" key="4">
    <source>
        <dbReference type="Google" id="ProtNLM"/>
    </source>
</evidence>
<feature type="region of interest" description="Disordered" evidence="1">
    <location>
        <begin position="1"/>
        <end position="64"/>
    </location>
</feature>
<dbReference type="AlphaFoldDB" id="A0A3D8PIU5"/>
<protein>
    <recommendedName>
        <fullName evidence="4">Spore coat protein CotO</fullName>
    </recommendedName>
</protein>
<organism evidence="2 3">
    <name type="scientific">Oceanobacillus chungangensis</name>
    <dbReference type="NCBI Taxonomy" id="1229152"/>
    <lineage>
        <taxon>Bacteria</taxon>
        <taxon>Bacillati</taxon>
        <taxon>Bacillota</taxon>
        <taxon>Bacilli</taxon>
        <taxon>Bacillales</taxon>
        <taxon>Bacillaceae</taxon>
        <taxon>Oceanobacillus</taxon>
    </lineage>
</organism>
<dbReference type="InterPro" id="IPR025439">
    <property type="entry name" value="Spore_coat_CotO"/>
</dbReference>
<reference evidence="3" key="1">
    <citation type="submission" date="2017-11" db="EMBL/GenBank/DDBJ databases">
        <authorList>
            <person name="Zhu W."/>
        </authorList>
    </citation>
    <scope>NUCLEOTIDE SEQUENCE [LARGE SCALE GENOMIC DNA]</scope>
    <source>
        <strain evidence="3">CAU 1051</strain>
    </source>
</reference>
<evidence type="ECO:0000313" key="2">
    <source>
        <dbReference type="EMBL" id="RDW15974.1"/>
    </source>
</evidence>
<evidence type="ECO:0000313" key="3">
    <source>
        <dbReference type="Proteomes" id="UP000256520"/>
    </source>
</evidence>
<gene>
    <name evidence="2" type="ORF">CWR45_15890</name>
</gene>
<dbReference type="EMBL" id="PIOD01000021">
    <property type="protein sequence ID" value="RDW15974.1"/>
    <property type="molecule type" value="Genomic_DNA"/>
</dbReference>
<proteinExistence type="predicted"/>